<feature type="domain" description="CRISPR system ring nuclease SSO2081-like" evidence="1">
    <location>
        <begin position="20"/>
        <end position="191"/>
    </location>
</feature>
<evidence type="ECO:0000313" key="2">
    <source>
        <dbReference type="EMBL" id="MDR9777764.1"/>
    </source>
</evidence>
<organism evidence="2 3">
    <name type="scientific">Rhizobium hidalgonense</name>
    <dbReference type="NCBI Taxonomy" id="1538159"/>
    <lineage>
        <taxon>Bacteria</taxon>
        <taxon>Pseudomonadati</taxon>
        <taxon>Pseudomonadota</taxon>
        <taxon>Alphaproteobacteria</taxon>
        <taxon>Hyphomicrobiales</taxon>
        <taxon>Rhizobiaceae</taxon>
        <taxon>Rhizobium/Agrobacterium group</taxon>
        <taxon>Rhizobium</taxon>
    </lineage>
</organism>
<dbReference type="InterPro" id="IPR013413">
    <property type="entry name" value="CRISPR-assoc_prot_NE0113"/>
</dbReference>
<dbReference type="Proteomes" id="UP001268610">
    <property type="component" value="Unassembled WGS sequence"/>
</dbReference>
<feature type="non-terminal residue" evidence="2">
    <location>
        <position position="201"/>
    </location>
</feature>
<reference evidence="2" key="1">
    <citation type="submission" date="2023-04" db="EMBL/GenBank/DDBJ databases">
        <title>Genomic characterization of faba bean (Vicia faba) microsymbionts in Mexican soils.</title>
        <authorList>
            <person name="Rivera Orduna F.N."/>
            <person name="Guevara-Luna J."/>
            <person name="Yan J."/>
            <person name="Arroyo-Herrera I."/>
            <person name="Li Y."/>
            <person name="Vasquez-Murrieta M.S."/>
            <person name="Wang E.T."/>
        </authorList>
    </citation>
    <scope>NUCLEOTIDE SEQUENCE</scope>
    <source>
        <strain evidence="2">CH26</strain>
    </source>
</reference>
<dbReference type="NCBIfam" id="TIGR02584">
    <property type="entry name" value="cas_NE0113"/>
    <property type="match status" value="1"/>
</dbReference>
<protein>
    <submittedName>
        <fullName evidence="2">CRISPR-associated ring nuclease Csm6</fullName>
    </submittedName>
</protein>
<dbReference type="Pfam" id="PF09623">
    <property type="entry name" value="Cas_NE0113"/>
    <property type="match status" value="1"/>
</dbReference>
<sequence length="201" mass="22525">MSTEDKPAPKNILLLVTGMTPQIVTETIYGLAIQPSEDKPVWIPDEVHVISTGDGLNQIRSRLFNSERKSESGYFKLLQHDYPQLAHIKFDESCLHPICNHEGNILADLKTPHDNEQAANIVCEQIAKFTTDEHVSLHVSIAGGRKTMGFYAGYALSLYGRAQDSMSHVLVEDKFESSPNFFYPTPTQSFVTDRNGKDWDA</sequence>
<evidence type="ECO:0000259" key="1">
    <source>
        <dbReference type="Pfam" id="PF09623"/>
    </source>
</evidence>
<name>A0AAJ2LRG2_9HYPH</name>
<dbReference type="RefSeq" id="WP_310865950.1">
    <property type="nucleotide sequence ID" value="NZ_JAVLSF010000167.1"/>
</dbReference>
<gene>
    <name evidence="2" type="primary">csm6</name>
    <name evidence="2" type="ORF">RJJ65_35100</name>
</gene>
<comment type="caution">
    <text evidence="2">The sequence shown here is derived from an EMBL/GenBank/DDBJ whole genome shotgun (WGS) entry which is preliminary data.</text>
</comment>
<accession>A0AAJ2LRG2</accession>
<evidence type="ECO:0000313" key="3">
    <source>
        <dbReference type="Proteomes" id="UP001268610"/>
    </source>
</evidence>
<dbReference type="EMBL" id="JAVLSF010000167">
    <property type="protein sequence ID" value="MDR9777764.1"/>
    <property type="molecule type" value="Genomic_DNA"/>
</dbReference>
<proteinExistence type="predicted"/>
<dbReference type="AlphaFoldDB" id="A0AAJ2LRG2"/>
<dbReference type="InterPro" id="IPR019092">
    <property type="entry name" value="SSO2081-like_dom"/>
</dbReference>